<evidence type="ECO:0000256" key="11">
    <source>
        <dbReference type="ARBA" id="ARBA00023180"/>
    </source>
</evidence>
<dbReference type="Proteomes" id="UP000694871">
    <property type="component" value="Unplaced"/>
</dbReference>
<dbReference type="PROSITE" id="PS00237">
    <property type="entry name" value="G_PROTEIN_RECEP_F1_1"/>
    <property type="match status" value="1"/>
</dbReference>
<dbReference type="PROSITE" id="PS50262">
    <property type="entry name" value="G_PROTEIN_RECEP_F1_2"/>
    <property type="match status" value="1"/>
</dbReference>
<evidence type="ECO:0000256" key="15">
    <source>
        <dbReference type="RuleBase" id="RU000688"/>
    </source>
</evidence>
<evidence type="ECO:0000256" key="6">
    <source>
        <dbReference type="ARBA" id="ARBA00022989"/>
    </source>
</evidence>
<dbReference type="SUPFAM" id="SSF81321">
    <property type="entry name" value="Family A G protein-coupled receptor-like"/>
    <property type="match status" value="1"/>
</dbReference>
<dbReference type="Pfam" id="PF00001">
    <property type="entry name" value="7tm_1"/>
    <property type="match status" value="1"/>
</dbReference>
<keyword evidence="5 15" id="KW-0812">Transmembrane</keyword>
<keyword evidence="8 16" id="KW-0472">Membrane</keyword>
<keyword evidence="6 16" id="KW-1133">Transmembrane helix</keyword>
<comment type="similarity">
    <text evidence="15">Belongs to the G-protein coupled receptor 1 family.</text>
</comment>
<evidence type="ECO:0000259" key="17">
    <source>
        <dbReference type="PROSITE" id="PS50262"/>
    </source>
</evidence>
<gene>
    <name evidence="19" type="primary">DRD5</name>
</gene>
<evidence type="ECO:0000313" key="19">
    <source>
        <dbReference type="RefSeq" id="XP_015276660.1"/>
    </source>
</evidence>
<evidence type="ECO:0000256" key="3">
    <source>
        <dbReference type="ARBA" id="ARBA00018627"/>
    </source>
</evidence>
<keyword evidence="12 15" id="KW-0807">Transducer</keyword>
<feature type="transmembrane region" description="Helical" evidence="16">
    <location>
        <begin position="46"/>
        <end position="64"/>
    </location>
</feature>
<evidence type="ECO:0000256" key="2">
    <source>
        <dbReference type="ARBA" id="ARBA00004651"/>
    </source>
</evidence>
<dbReference type="PRINTS" id="PR00242">
    <property type="entry name" value="DOPAMINER"/>
</dbReference>
<evidence type="ECO:0000256" key="9">
    <source>
        <dbReference type="ARBA" id="ARBA00023157"/>
    </source>
</evidence>
<dbReference type="InterPro" id="IPR017452">
    <property type="entry name" value="GPCR_Rhodpsn_7TM"/>
</dbReference>
<keyword evidence="10 15" id="KW-0675">Receptor</keyword>
<evidence type="ECO:0000256" key="13">
    <source>
        <dbReference type="ARBA" id="ARBA00041538"/>
    </source>
</evidence>
<keyword evidence="4" id="KW-1003">Cell membrane</keyword>
<dbReference type="InterPro" id="IPR000929">
    <property type="entry name" value="Dopamine_rcpt"/>
</dbReference>
<dbReference type="RefSeq" id="XP_015276660.1">
    <property type="nucleotide sequence ID" value="XM_015421174.1"/>
</dbReference>
<reference evidence="19" key="1">
    <citation type="submission" date="2025-08" db="UniProtKB">
        <authorList>
            <consortium name="RefSeq"/>
        </authorList>
    </citation>
    <scope>IDENTIFICATION</scope>
</reference>
<evidence type="ECO:0000256" key="5">
    <source>
        <dbReference type="ARBA" id="ARBA00022692"/>
    </source>
</evidence>
<evidence type="ECO:0000313" key="18">
    <source>
        <dbReference type="Proteomes" id="UP000694871"/>
    </source>
</evidence>
<keyword evidence="7 15" id="KW-0297">G-protein coupled receptor</keyword>
<sequence>ASSSSGRAAAAGSLLSLLVLWTLLGNGLVCGAIVGCRRLRAKVTNLFLASLAVSDLLVALLVMPWKAAAEVAGYWPFGEAFCRPWVACDIMCSTASILNLCLIALDRYWAISSPFRYQRQMTPRLALAVIALAWALAFLVSFLPVQLDWHSGGDLAAAAPPGPRRCDASLNRAYAVSSSLISFYIPVAVMLVTYGRIYRIAQGQIRRISSLERAAEHKLPTRDSLAVPLETHLVFTVHIPGFGPSCTRDEGK</sequence>
<feature type="domain" description="G-protein coupled receptors family 1 profile" evidence="17">
    <location>
        <begin position="25"/>
        <end position="252"/>
    </location>
</feature>
<evidence type="ECO:0000256" key="12">
    <source>
        <dbReference type="ARBA" id="ARBA00023224"/>
    </source>
</evidence>
<dbReference type="PANTHER" id="PTHR24248">
    <property type="entry name" value="ADRENERGIC RECEPTOR-RELATED G-PROTEIN COUPLED RECEPTOR"/>
    <property type="match status" value="1"/>
</dbReference>
<evidence type="ECO:0000256" key="7">
    <source>
        <dbReference type="ARBA" id="ARBA00023040"/>
    </source>
</evidence>
<organism evidence="18 19">
    <name type="scientific">Gekko japonicus</name>
    <name type="common">Schlegel's Japanese gecko</name>
    <dbReference type="NCBI Taxonomy" id="146911"/>
    <lineage>
        <taxon>Eukaryota</taxon>
        <taxon>Metazoa</taxon>
        <taxon>Chordata</taxon>
        <taxon>Craniata</taxon>
        <taxon>Vertebrata</taxon>
        <taxon>Euteleostomi</taxon>
        <taxon>Lepidosauria</taxon>
        <taxon>Squamata</taxon>
        <taxon>Bifurcata</taxon>
        <taxon>Gekkota</taxon>
        <taxon>Gekkonidae</taxon>
        <taxon>Gekkoninae</taxon>
        <taxon>Gekko</taxon>
    </lineage>
</organism>
<evidence type="ECO:0000256" key="8">
    <source>
        <dbReference type="ARBA" id="ARBA00023136"/>
    </source>
</evidence>
<feature type="non-terminal residue" evidence="19">
    <location>
        <position position="1"/>
    </location>
</feature>
<dbReference type="Gene3D" id="1.20.1070.10">
    <property type="entry name" value="Rhodopsin 7-helix transmembrane proteins"/>
    <property type="match status" value="1"/>
</dbReference>
<evidence type="ECO:0000256" key="14">
    <source>
        <dbReference type="ARBA" id="ARBA00042808"/>
    </source>
</evidence>
<dbReference type="PRINTS" id="PR00237">
    <property type="entry name" value="GPCRRHODOPSN"/>
</dbReference>
<evidence type="ECO:0000256" key="16">
    <source>
        <dbReference type="SAM" id="Phobius"/>
    </source>
</evidence>
<feature type="transmembrane region" description="Helical" evidence="16">
    <location>
        <begin position="12"/>
        <end position="34"/>
    </location>
</feature>
<dbReference type="InterPro" id="IPR000276">
    <property type="entry name" value="GPCR_Rhodpsn"/>
</dbReference>
<feature type="transmembrane region" description="Helical" evidence="16">
    <location>
        <begin position="125"/>
        <end position="145"/>
    </location>
</feature>
<dbReference type="GeneID" id="107118803"/>
<evidence type="ECO:0000256" key="1">
    <source>
        <dbReference type="ARBA" id="ARBA00002363"/>
    </source>
</evidence>
<evidence type="ECO:0000256" key="10">
    <source>
        <dbReference type="ARBA" id="ARBA00023170"/>
    </source>
</evidence>
<keyword evidence="18" id="KW-1185">Reference proteome</keyword>
<dbReference type="PANTHER" id="PTHR24248:SF136">
    <property type="entry name" value="D(1B) DOPAMINE RECEPTOR"/>
    <property type="match status" value="1"/>
</dbReference>
<keyword evidence="9" id="KW-1015">Disulfide bond</keyword>
<feature type="transmembrane region" description="Helical" evidence="16">
    <location>
        <begin position="173"/>
        <end position="197"/>
    </location>
</feature>
<feature type="transmembrane region" description="Helical" evidence="16">
    <location>
        <begin position="84"/>
        <end position="105"/>
    </location>
</feature>
<name>A0ABM1KSH3_GEKJA</name>
<keyword evidence="11" id="KW-0325">Glycoprotein</keyword>
<accession>A0ABM1KSH3</accession>
<comment type="subcellular location">
    <subcellularLocation>
        <location evidence="2">Cell membrane</location>
        <topology evidence="2">Multi-pass membrane protein</topology>
    </subcellularLocation>
</comment>
<proteinExistence type="inferred from homology"/>
<protein>
    <recommendedName>
        <fullName evidence="3">D(1B) dopamine receptor</fullName>
    </recommendedName>
    <alternativeName>
        <fullName evidence="14">D(5) dopamine receptor</fullName>
    </alternativeName>
    <alternativeName>
        <fullName evidence="13">Dopamine D5 receptor</fullName>
    </alternativeName>
</protein>
<evidence type="ECO:0000256" key="4">
    <source>
        <dbReference type="ARBA" id="ARBA00022475"/>
    </source>
</evidence>
<comment type="function">
    <text evidence="1">Dopamine receptor whose activity is mediated by G proteins which activate adenylyl cyclase.</text>
</comment>